<feature type="binding site" evidence="4">
    <location>
        <position position="138"/>
    </location>
    <ligand>
        <name>pyridoxal 5'-phosphate</name>
        <dbReference type="ChEBI" id="CHEBI:597326"/>
    </ligand>
</feature>
<comment type="pathway">
    <text evidence="4 5">Cofactor biosynthesis; NAD(+) biosynthesis; quinolinate from L-kynurenine: step 2/3.</text>
</comment>
<comment type="pathway">
    <text evidence="4 5">Amino-acid degradation; L-kynurenine degradation; L-alanine and anthranilate from L-kynurenine: step 1/1.</text>
</comment>
<feature type="binding site" evidence="4">
    <location>
        <position position="316"/>
    </location>
    <ligand>
        <name>pyridoxal 5'-phosphate</name>
        <dbReference type="ChEBI" id="CHEBI:597326"/>
    </ligand>
</feature>
<feature type="binding site" evidence="4">
    <location>
        <position position="256"/>
    </location>
    <ligand>
        <name>pyridoxal 5'-phosphate</name>
        <dbReference type="ChEBI" id="CHEBI:597326"/>
    </ligand>
</feature>
<feature type="modified residue" description="N6-(pyridoxal phosphate)lysine" evidence="4">
    <location>
        <position position="279"/>
    </location>
</feature>
<dbReference type="GO" id="GO:0019441">
    <property type="term" value="P:L-tryptophan catabolic process to kynurenine"/>
    <property type="evidence" value="ECO:0007669"/>
    <property type="project" value="TreeGrafter"/>
</dbReference>
<keyword evidence="3 4" id="KW-0663">Pyridoxal phosphate</keyword>
<evidence type="ECO:0000256" key="4">
    <source>
        <dbReference type="HAMAP-Rule" id="MF_03017"/>
    </source>
</evidence>
<comment type="caution">
    <text evidence="4">Lacks conserved residue(s) required for the propagation of feature annotation.</text>
</comment>
<feature type="binding site" evidence="4">
    <location>
        <position position="344"/>
    </location>
    <ligand>
        <name>pyridoxal 5'-phosphate</name>
        <dbReference type="ChEBI" id="CHEBI:597326"/>
    </ligand>
</feature>
<dbReference type="GO" id="GO:0030429">
    <property type="term" value="F:kynureninase activity"/>
    <property type="evidence" value="ECO:0007669"/>
    <property type="project" value="UniProtKB-UniRule"/>
</dbReference>
<sequence length="472" mass="51754">MSSSREEQSQFVYRSTSREYAVSLDAQDSLHHTREEFLIPSKAQLKIKSLPEAEARDSSGSEASVYLCGNSLGLQPRRVSTRIKQYFATWATQGVYGHFKPLAESPLPTWLDADAKASGAIAPIVGALPSEVAVMETLTANLHLLMSAFYKPDINGRHKIIIESQAFPSDHFAAESQVRHHGLSPETSLITIEAPAFPQPPLSTSHIISVIEEHGSTTALLLLPGIQFYTGQFLDIPTITAAAQAQGIFVIWDLAHAVGNVPLKLHDWNVDAAAWCSYKYLNSGPGADGGLFVHERNGQVTTETGKKVFVNRLSGWWGSDKSSRFAMDNKFVPIPGAAGFQLSNPSILDITSITASLEVFALAGGISPLREKSVKLTAYLEKLLTEMKEHEEKRFEIITPSDPEARGAQLSLKLQPGLLDQTMEGLEKRGVVVDERRPDVIRVAPAPLYNTFTDCWDFVDAFKGALQDVVKR</sequence>
<organism evidence="7 8">
    <name type="scientific">Marssonina brunnea f. sp. multigermtubi (strain MB_m1)</name>
    <name type="common">Marssonina leaf spot fungus</name>
    <dbReference type="NCBI Taxonomy" id="1072389"/>
    <lineage>
        <taxon>Eukaryota</taxon>
        <taxon>Fungi</taxon>
        <taxon>Dikarya</taxon>
        <taxon>Ascomycota</taxon>
        <taxon>Pezizomycotina</taxon>
        <taxon>Leotiomycetes</taxon>
        <taxon>Helotiales</taxon>
        <taxon>Drepanopezizaceae</taxon>
        <taxon>Drepanopeziza</taxon>
    </lineage>
</organism>
<feature type="binding site" evidence="4">
    <location>
        <position position="139"/>
    </location>
    <ligand>
        <name>pyridoxal 5'-phosphate</name>
        <dbReference type="ChEBI" id="CHEBI:597326"/>
    </ligand>
</feature>
<comment type="subcellular location">
    <subcellularLocation>
        <location evidence="4 5">Cytoplasm</location>
    </subcellularLocation>
</comment>
<feature type="domain" description="Aminotransferase class V" evidence="6">
    <location>
        <begin position="73"/>
        <end position="295"/>
    </location>
</feature>
<dbReference type="InterPro" id="IPR015422">
    <property type="entry name" value="PyrdxlP-dep_Trfase_small"/>
</dbReference>
<evidence type="ECO:0000256" key="3">
    <source>
        <dbReference type="ARBA" id="ARBA00022898"/>
    </source>
</evidence>
<dbReference type="Pfam" id="PF00266">
    <property type="entry name" value="Aminotran_5"/>
    <property type="match status" value="1"/>
</dbReference>
<dbReference type="PANTHER" id="PTHR14084:SF0">
    <property type="entry name" value="KYNURENINASE"/>
    <property type="match status" value="1"/>
</dbReference>
<comment type="catalytic activity">
    <reaction evidence="4 5">
        <text>L-kynurenine + H2O = anthranilate + L-alanine + H(+)</text>
        <dbReference type="Rhea" id="RHEA:16813"/>
        <dbReference type="ChEBI" id="CHEBI:15377"/>
        <dbReference type="ChEBI" id="CHEBI:15378"/>
        <dbReference type="ChEBI" id="CHEBI:16567"/>
        <dbReference type="ChEBI" id="CHEBI:57959"/>
        <dbReference type="ChEBI" id="CHEBI:57972"/>
        <dbReference type="EC" id="3.7.1.3"/>
    </reaction>
</comment>
<dbReference type="UniPathway" id="UPA00253">
    <property type="reaction ID" value="UER00329"/>
</dbReference>
<dbReference type="GO" id="GO:0005737">
    <property type="term" value="C:cytoplasm"/>
    <property type="evidence" value="ECO:0007669"/>
    <property type="project" value="UniProtKB-SubCell"/>
</dbReference>
<evidence type="ECO:0000256" key="5">
    <source>
        <dbReference type="PIRNR" id="PIRNR038800"/>
    </source>
</evidence>
<keyword evidence="2 4" id="KW-0378">Hydrolase</keyword>
<feature type="binding site" evidence="4">
    <location>
        <position position="278"/>
    </location>
    <ligand>
        <name>pyridoxal 5'-phosphate</name>
        <dbReference type="ChEBI" id="CHEBI:597326"/>
    </ligand>
</feature>
<proteinExistence type="inferred from homology"/>
<comment type="similarity">
    <text evidence="4 5">Belongs to the kynureninase family.</text>
</comment>
<dbReference type="HAMAP" id="MF_01970">
    <property type="entry name" value="Kynureninase"/>
    <property type="match status" value="1"/>
</dbReference>
<evidence type="ECO:0000256" key="1">
    <source>
        <dbReference type="ARBA" id="ARBA00022642"/>
    </source>
</evidence>
<dbReference type="GO" id="GO:0030170">
    <property type="term" value="F:pyridoxal phosphate binding"/>
    <property type="evidence" value="ECO:0007669"/>
    <property type="project" value="UniProtKB-UniRule"/>
</dbReference>
<dbReference type="UniPathway" id="UPA00334">
    <property type="reaction ID" value="UER00455"/>
</dbReference>
<dbReference type="NCBIfam" id="TIGR01814">
    <property type="entry name" value="kynureninase"/>
    <property type="match status" value="1"/>
</dbReference>
<gene>
    <name evidence="4" type="primary">BNA5</name>
    <name evidence="7" type="ORF">MBM_07110</name>
</gene>
<dbReference type="GO" id="GO:0043420">
    <property type="term" value="P:anthranilate metabolic process"/>
    <property type="evidence" value="ECO:0007669"/>
    <property type="project" value="UniProtKB-UniRule"/>
</dbReference>
<dbReference type="STRING" id="1072389.K1XQL8"/>
<keyword evidence="4 5" id="KW-0963">Cytoplasm</keyword>
<dbReference type="GO" id="GO:0097053">
    <property type="term" value="P:L-kynurenine catabolic process"/>
    <property type="evidence" value="ECO:0007669"/>
    <property type="project" value="UniProtKB-UniRule"/>
</dbReference>
<dbReference type="GeneID" id="18763045"/>
<name>K1XQL8_MARBU</name>
<keyword evidence="8" id="KW-1185">Reference proteome</keyword>
<dbReference type="OrthoDB" id="5978656at2759"/>
<dbReference type="SUPFAM" id="SSF53383">
    <property type="entry name" value="PLP-dependent transferases"/>
    <property type="match status" value="1"/>
</dbReference>
<dbReference type="HOGENOM" id="CLU_003433_4_0_1"/>
<evidence type="ECO:0000313" key="7">
    <source>
        <dbReference type="EMBL" id="EKD14899.1"/>
    </source>
</evidence>
<feature type="binding site" evidence="4">
    <location>
        <position position="253"/>
    </location>
    <ligand>
        <name>pyridoxal 5'-phosphate</name>
        <dbReference type="ChEBI" id="CHEBI:597326"/>
    </ligand>
</feature>
<comment type="catalytic activity">
    <reaction evidence="5">
        <text>3-hydroxy-L-kynurenine + H2O = 3-hydroxyanthranilate + L-alanine + H(+)</text>
        <dbReference type="Rhea" id="RHEA:25143"/>
        <dbReference type="ChEBI" id="CHEBI:15377"/>
        <dbReference type="ChEBI" id="CHEBI:15378"/>
        <dbReference type="ChEBI" id="CHEBI:36559"/>
        <dbReference type="ChEBI" id="CHEBI:57972"/>
        <dbReference type="ChEBI" id="CHEBI:58125"/>
        <dbReference type="EC" id="3.7.1.3"/>
    </reaction>
</comment>
<feature type="binding site" evidence="4">
    <location>
        <begin position="167"/>
        <end position="170"/>
    </location>
    <ligand>
        <name>pyridoxal 5'-phosphate</name>
        <dbReference type="ChEBI" id="CHEBI:597326"/>
    </ligand>
</feature>
<dbReference type="Gene3D" id="3.90.1150.10">
    <property type="entry name" value="Aspartate Aminotransferase, domain 1"/>
    <property type="match status" value="1"/>
</dbReference>
<dbReference type="GO" id="GO:0019805">
    <property type="term" value="P:quinolinate biosynthetic process"/>
    <property type="evidence" value="ECO:0007669"/>
    <property type="project" value="UniProtKB-UniRule"/>
</dbReference>
<dbReference type="OMA" id="LPGWNSH"/>
<dbReference type="EC" id="3.7.1.3" evidence="4 5"/>
<accession>K1XQL8</accession>
<dbReference type="FunFam" id="3.40.640.10:FF:000031">
    <property type="entry name" value="Kynureninase"/>
    <property type="match status" value="1"/>
</dbReference>
<dbReference type="InterPro" id="IPR015421">
    <property type="entry name" value="PyrdxlP-dep_Trfase_major"/>
</dbReference>
<evidence type="ECO:0000256" key="2">
    <source>
        <dbReference type="ARBA" id="ARBA00022801"/>
    </source>
</evidence>
<dbReference type="InterPro" id="IPR015424">
    <property type="entry name" value="PyrdxlP-dep_Trfase"/>
</dbReference>
<dbReference type="PANTHER" id="PTHR14084">
    <property type="entry name" value="KYNURENINASE"/>
    <property type="match status" value="1"/>
</dbReference>
<evidence type="ECO:0000259" key="6">
    <source>
        <dbReference type="Pfam" id="PF00266"/>
    </source>
</evidence>
<protein>
    <recommendedName>
        <fullName evidence="4 5">Kynureninase</fullName>
        <ecNumber evidence="4 5">3.7.1.3</ecNumber>
    </recommendedName>
    <alternativeName>
        <fullName evidence="4">Biosynthesis of nicotinic acid protein 5</fullName>
    </alternativeName>
    <alternativeName>
        <fullName evidence="4">L-kynurenine hydrolase</fullName>
    </alternativeName>
</protein>
<dbReference type="eggNOG" id="KOG3846">
    <property type="taxonomic scope" value="Eukaryota"/>
</dbReference>
<comment type="cofactor">
    <cofactor evidence="4 5">
        <name>pyridoxal 5'-phosphate</name>
        <dbReference type="ChEBI" id="CHEBI:597326"/>
    </cofactor>
</comment>
<comment type="function">
    <text evidence="4 5">Catalyzes the cleavage of L-kynurenine (L-Kyn) and L-3-hydroxykynurenine (L-3OHKyn) into anthranilic acid (AA) and 3-hydroxyanthranilic acid (3-OHAA), respectively.</text>
</comment>
<dbReference type="KEGG" id="mbe:MBM_07110"/>
<keyword evidence="1 4" id="KW-0662">Pyridine nucleotide biosynthesis</keyword>
<dbReference type="Gene3D" id="3.40.640.10">
    <property type="entry name" value="Type I PLP-dependent aspartate aminotransferase-like (Major domain)"/>
    <property type="match status" value="1"/>
</dbReference>
<dbReference type="InterPro" id="IPR010111">
    <property type="entry name" value="Kynureninase"/>
</dbReference>
<dbReference type="EMBL" id="JH921444">
    <property type="protein sequence ID" value="EKD14899.1"/>
    <property type="molecule type" value="Genomic_DNA"/>
</dbReference>
<comment type="subunit">
    <text evidence="4 5">Homodimer.</text>
</comment>
<dbReference type="Proteomes" id="UP000006753">
    <property type="component" value="Unassembled WGS sequence"/>
</dbReference>
<reference evidence="7 8" key="1">
    <citation type="journal article" date="2012" name="BMC Genomics">
        <title>Sequencing the genome of Marssonina brunnea reveals fungus-poplar co-evolution.</title>
        <authorList>
            <person name="Zhu S."/>
            <person name="Cao Y.-Z."/>
            <person name="Jiang C."/>
            <person name="Tan B.-Y."/>
            <person name="Wang Z."/>
            <person name="Feng S."/>
            <person name="Zhang L."/>
            <person name="Su X.-H."/>
            <person name="Brejova B."/>
            <person name="Vinar T."/>
            <person name="Xu M."/>
            <person name="Wang M.-X."/>
            <person name="Zhang S.-G."/>
            <person name="Huang M.-R."/>
            <person name="Wu R."/>
            <person name="Zhou Y."/>
        </authorList>
    </citation>
    <scope>NUCLEOTIDE SEQUENCE [LARGE SCALE GENOMIC DNA]</scope>
    <source>
        <strain evidence="7 8">MB_m1</strain>
    </source>
</reference>
<dbReference type="GO" id="GO:0034354">
    <property type="term" value="P:'de novo' NAD+ biosynthetic process from L-tryptophan"/>
    <property type="evidence" value="ECO:0007669"/>
    <property type="project" value="UniProtKB-UniRule"/>
</dbReference>
<evidence type="ECO:0000313" key="8">
    <source>
        <dbReference type="Proteomes" id="UP000006753"/>
    </source>
</evidence>
<dbReference type="AlphaFoldDB" id="K1XQL8"/>
<dbReference type="Pfam" id="PF22580">
    <property type="entry name" value="KYNU_C"/>
    <property type="match status" value="1"/>
</dbReference>
<dbReference type="PIRSF" id="PIRSF038800">
    <property type="entry name" value="KYNU"/>
    <property type="match status" value="1"/>
</dbReference>
<dbReference type="InParanoid" id="K1XQL8"/>
<dbReference type="FunCoup" id="K1XQL8">
    <property type="interactions" value="195"/>
</dbReference>
<dbReference type="InterPro" id="IPR000192">
    <property type="entry name" value="Aminotrans_V_dom"/>
</dbReference>